<accession>A0A271IV26</accession>
<dbReference type="SUPFAM" id="SSF51430">
    <property type="entry name" value="NAD(P)-linked oxidoreductase"/>
    <property type="match status" value="1"/>
</dbReference>
<feature type="domain" description="NADP-dependent oxidoreductase" evidence="2">
    <location>
        <begin position="14"/>
        <end position="309"/>
    </location>
</feature>
<dbReference type="RefSeq" id="WP_095508742.1">
    <property type="nucleotide sequence ID" value="NZ_MQWD01000001.1"/>
</dbReference>
<dbReference type="PANTHER" id="PTHR43364:SF4">
    <property type="entry name" value="NAD(P)-LINKED OXIDOREDUCTASE SUPERFAMILY PROTEIN"/>
    <property type="match status" value="1"/>
</dbReference>
<protein>
    <submittedName>
        <fullName evidence="3">Aldo/keto reductase</fullName>
    </submittedName>
</protein>
<dbReference type="Gene3D" id="3.20.20.100">
    <property type="entry name" value="NADP-dependent oxidoreductase domain"/>
    <property type="match status" value="1"/>
</dbReference>
<dbReference type="OrthoDB" id="9773828at2"/>
<dbReference type="Pfam" id="PF00248">
    <property type="entry name" value="Aldo_ket_red"/>
    <property type="match status" value="1"/>
</dbReference>
<dbReference type="Proteomes" id="UP000216339">
    <property type="component" value="Unassembled WGS sequence"/>
</dbReference>
<proteinExistence type="predicted"/>
<keyword evidence="1" id="KW-0560">Oxidoreductase</keyword>
<dbReference type="InterPro" id="IPR023210">
    <property type="entry name" value="NADP_OxRdtase_dom"/>
</dbReference>
<evidence type="ECO:0000259" key="2">
    <source>
        <dbReference type="Pfam" id="PF00248"/>
    </source>
</evidence>
<dbReference type="AlphaFoldDB" id="A0A271IV26"/>
<comment type="caution">
    <text evidence="3">The sequence shown here is derived from an EMBL/GenBank/DDBJ whole genome shotgun (WGS) entry which is preliminary data.</text>
</comment>
<reference evidence="3 4" key="1">
    <citation type="submission" date="2016-11" db="EMBL/GenBank/DDBJ databases">
        <title>Study of marine rhodopsin-containing bacteria.</title>
        <authorList>
            <person name="Yoshizawa S."/>
            <person name="Kumagai Y."/>
            <person name="Kogure K."/>
        </authorList>
    </citation>
    <scope>NUCLEOTIDE SEQUENCE [LARGE SCALE GENOMIC DNA]</scope>
    <source>
        <strain evidence="3 4">SAORIC-28</strain>
    </source>
</reference>
<dbReference type="InterPro" id="IPR020471">
    <property type="entry name" value="AKR"/>
</dbReference>
<dbReference type="PANTHER" id="PTHR43364">
    <property type="entry name" value="NADH-SPECIFIC METHYLGLYOXAL REDUCTASE-RELATED"/>
    <property type="match status" value="1"/>
</dbReference>
<keyword evidence="4" id="KW-1185">Reference proteome</keyword>
<sequence>MDTRRIGSLEVSTVGLGCNNFGWHIEESASQRVVDTALDAGITHFDTAESYGEGASEAFLGRALGDRRDDVVIATKFGHRPADGPTGQARPGTVRTSAEASLRRLGTDRIDLYYLHRPDPDTPIADTLGAMARLVEEGKVREIACSGFSSSQLREAEAVAQDVRFVAVQNEFSLLHREPTQDGVLDTCDVLGLAFVPYFPLKSGLLTGKYRAGDADAADGRLTATEGKFKGMGDGLLTDDNLETVERLIAFAEERGRTILELAFSWLLAHDPVASVIAGATKPEQVRANVGAAGWRLSQDELDAVDEILAQPA</sequence>
<evidence type="ECO:0000313" key="3">
    <source>
        <dbReference type="EMBL" id="PAP75111.1"/>
    </source>
</evidence>
<dbReference type="InterPro" id="IPR050523">
    <property type="entry name" value="AKR_Detox_Biosynth"/>
</dbReference>
<dbReference type="EMBL" id="MQWD01000001">
    <property type="protein sequence ID" value="PAP75111.1"/>
    <property type="molecule type" value="Genomic_DNA"/>
</dbReference>
<dbReference type="PRINTS" id="PR00069">
    <property type="entry name" value="ALDKETRDTASE"/>
</dbReference>
<name>A0A271IV26_9BACT</name>
<evidence type="ECO:0000256" key="1">
    <source>
        <dbReference type="ARBA" id="ARBA00023002"/>
    </source>
</evidence>
<dbReference type="GO" id="GO:0016491">
    <property type="term" value="F:oxidoreductase activity"/>
    <property type="evidence" value="ECO:0007669"/>
    <property type="project" value="UniProtKB-KW"/>
</dbReference>
<evidence type="ECO:0000313" key="4">
    <source>
        <dbReference type="Proteomes" id="UP000216339"/>
    </source>
</evidence>
<dbReference type="GO" id="GO:0005829">
    <property type="term" value="C:cytosol"/>
    <property type="evidence" value="ECO:0007669"/>
    <property type="project" value="TreeGrafter"/>
</dbReference>
<organism evidence="3 4">
    <name type="scientific">Rubrivirga marina</name>
    <dbReference type="NCBI Taxonomy" id="1196024"/>
    <lineage>
        <taxon>Bacteria</taxon>
        <taxon>Pseudomonadati</taxon>
        <taxon>Rhodothermota</taxon>
        <taxon>Rhodothermia</taxon>
        <taxon>Rhodothermales</taxon>
        <taxon>Rubricoccaceae</taxon>
        <taxon>Rubrivirga</taxon>
    </lineage>
</organism>
<dbReference type="InterPro" id="IPR036812">
    <property type="entry name" value="NAD(P)_OxRdtase_dom_sf"/>
</dbReference>
<gene>
    <name evidence="3" type="ORF">BSZ37_00940</name>
</gene>